<keyword evidence="9" id="KW-0677">Repeat</keyword>
<dbReference type="InterPro" id="IPR018097">
    <property type="entry name" value="EGF_Ca-bd_CS"/>
</dbReference>
<dbReference type="GeneTree" id="ENSGT00940000156742"/>
<dbReference type="InterPro" id="IPR000152">
    <property type="entry name" value="EGF-type_Asp/Asn_hydroxyl_site"/>
</dbReference>
<comment type="caution">
    <text evidence="14">Lacks conserved residue(s) required for the propagation of feature annotation.</text>
</comment>
<evidence type="ECO:0000256" key="5">
    <source>
        <dbReference type="ARBA" id="ARBA00022525"/>
    </source>
</evidence>
<dbReference type="InterPro" id="IPR001881">
    <property type="entry name" value="EGF-like_Ca-bd_dom"/>
</dbReference>
<proteinExistence type="predicted"/>
<accession>A0A8C5PG69</accession>
<evidence type="ECO:0000259" key="15">
    <source>
        <dbReference type="PROSITE" id="PS50026"/>
    </source>
</evidence>
<dbReference type="Gene3D" id="2.10.25.10">
    <property type="entry name" value="Laminin"/>
    <property type="match status" value="3"/>
</dbReference>
<dbReference type="PANTHER" id="PTHR14002">
    <property type="entry name" value="ENDOGLIN/TGF-BETA RECEPTOR TYPE III"/>
    <property type="match status" value="1"/>
</dbReference>
<dbReference type="PROSITE" id="PS01186">
    <property type="entry name" value="EGF_2"/>
    <property type="match status" value="1"/>
</dbReference>
<evidence type="ECO:0000256" key="7">
    <source>
        <dbReference type="ARBA" id="ARBA00022622"/>
    </source>
</evidence>
<dbReference type="FunFam" id="2.60.40.4100:FF:000001">
    <property type="entry name" value="alpha-tectorin isoform X1"/>
    <property type="match status" value="1"/>
</dbReference>
<organism evidence="17 18">
    <name type="scientific">Leptobrachium leishanense</name>
    <name type="common">Leishan spiny toad</name>
    <dbReference type="NCBI Taxonomy" id="445787"/>
    <lineage>
        <taxon>Eukaryota</taxon>
        <taxon>Metazoa</taxon>
        <taxon>Chordata</taxon>
        <taxon>Craniata</taxon>
        <taxon>Vertebrata</taxon>
        <taxon>Euteleostomi</taxon>
        <taxon>Amphibia</taxon>
        <taxon>Batrachia</taxon>
        <taxon>Anura</taxon>
        <taxon>Pelobatoidea</taxon>
        <taxon>Megophryidae</taxon>
        <taxon>Leptobrachium</taxon>
    </lineage>
</organism>
<dbReference type="PRINTS" id="PR00023">
    <property type="entry name" value="ZPELLUCIDA"/>
</dbReference>
<keyword evidence="10" id="KW-0472">Membrane</keyword>
<dbReference type="SMART" id="SM00181">
    <property type="entry name" value="EGF"/>
    <property type="match status" value="2"/>
</dbReference>
<keyword evidence="18" id="KW-1185">Reference proteome</keyword>
<keyword evidence="4" id="KW-1003">Cell membrane</keyword>
<dbReference type="PANTHER" id="PTHR14002:SF40">
    <property type="entry name" value="UROMODULIN"/>
    <property type="match status" value="1"/>
</dbReference>
<reference evidence="17" key="2">
    <citation type="submission" date="2025-09" db="UniProtKB">
        <authorList>
            <consortium name="Ensembl"/>
        </authorList>
    </citation>
    <scope>IDENTIFICATION</scope>
</reference>
<dbReference type="SUPFAM" id="SSF57184">
    <property type="entry name" value="Growth factor receptor domain"/>
    <property type="match status" value="1"/>
</dbReference>
<evidence type="ECO:0000256" key="3">
    <source>
        <dbReference type="ARBA" id="ARBA00004613"/>
    </source>
</evidence>
<dbReference type="SMART" id="SM00241">
    <property type="entry name" value="ZP"/>
    <property type="match status" value="1"/>
</dbReference>
<evidence type="ECO:0000259" key="16">
    <source>
        <dbReference type="PROSITE" id="PS51034"/>
    </source>
</evidence>
<evidence type="ECO:0000256" key="14">
    <source>
        <dbReference type="PROSITE-ProRule" id="PRU00076"/>
    </source>
</evidence>
<keyword evidence="7" id="KW-0336">GPI-anchor</keyword>
<feature type="domain" description="EGF-like" evidence="15">
    <location>
        <begin position="26"/>
        <end position="67"/>
    </location>
</feature>
<evidence type="ECO:0008006" key="19">
    <source>
        <dbReference type="Google" id="ProtNLM"/>
    </source>
</evidence>
<dbReference type="Pfam" id="PF23283">
    <property type="entry name" value="D8C_UMOD"/>
    <property type="match status" value="1"/>
</dbReference>
<dbReference type="Proteomes" id="UP000694569">
    <property type="component" value="Unplaced"/>
</dbReference>
<dbReference type="InterPro" id="IPR000742">
    <property type="entry name" value="EGF"/>
</dbReference>
<evidence type="ECO:0000256" key="9">
    <source>
        <dbReference type="ARBA" id="ARBA00022737"/>
    </source>
</evidence>
<evidence type="ECO:0000256" key="4">
    <source>
        <dbReference type="ARBA" id="ARBA00022475"/>
    </source>
</evidence>
<evidence type="ECO:0000256" key="6">
    <source>
        <dbReference type="ARBA" id="ARBA00022536"/>
    </source>
</evidence>
<evidence type="ECO:0000256" key="2">
    <source>
        <dbReference type="ARBA" id="ARBA00004609"/>
    </source>
</evidence>
<dbReference type="Gene3D" id="2.60.40.3210">
    <property type="entry name" value="Zona pellucida, ZP-N domain"/>
    <property type="match status" value="1"/>
</dbReference>
<evidence type="ECO:0000256" key="13">
    <source>
        <dbReference type="ARBA" id="ARBA00023288"/>
    </source>
</evidence>
<dbReference type="CDD" id="cd00054">
    <property type="entry name" value="EGF_CA"/>
    <property type="match status" value="2"/>
</dbReference>
<keyword evidence="5" id="KW-0964">Secreted</keyword>
<dbReference type="Pfam" id="PF00100">
    <property type="entry name" value="Zona_pellucida"/>
    <property type="match status" value="1"/>
</dbReference>
<dbReference type="GO" id="GO:0005576">
    <property type="term" value="C:extracellular region"/>
    <property type="evidence" value="ECO:0007669"/>
    <property type="project" value="UniProtKB-SubCell"/>
</dbReference>
<dbReference type="AlphaFoldDB" id="A0A8C5PG69"/>
<keyword evidence="13" id="KW-0449">Lipoprotein</keyword>
<dbReference type="PROSITE" id="PS50026">
    <property type="entry name" value="EGF_3"/>
    <property type="match status" value="2"/>
</dbReference>
<dbReference type="Pfam" id="PF07645">
    <property type="entry name" value="EGF_CA"/>
    <property type="match status" value="1"/>
</dbReference>
<dbReference type="PROSITE" id="PS01187">
    <property type="entry name" value="EGF_CA"/>
    <property type="match status" value="1"/>
</dbReference>
<dbReference type="InterPro" id="IPR001507">
    <property type="entry name" value="ZP_dom"/>
</dbReference>
<evidence type="ECO:0000256" key="10">
    <source>
        <dbReference type="ARBA" id="ARBA00023136"/>
    </source>
</evidence>
<dbReference type="SMART" id="SM00179">
    <property type="entry name" value="EGF_CA"/>
    <property type="match status" value="2"/>
</dbReference>
<keyword evidence="12" id="KW-0325">Glycoprotein</keyword>
<dbReference type="InterPro" id="IPR042235">
    <property type="entry name" value="ZP-C_dom"/>
</dbReference>
<evidence type="ECO:0000256" key="12">
    <source>
        <dbReference type="ARBA" id="ARBA00023180"/>
    </source>
</evidence>
<evidence type="ECO:0000313" key="17">
    <source>
        <dbReference type="Ensembl" id="ENSLLEP00000020732.1"/>
    </source>
</evidence>
<keyword evidence="6 14" id="KW-0245">EGF-like domain</keyword>
<keyword evidence="11" id="KW-1015">Disulfide bond</keyword>
<keyword evidence="8" id="KW-0732">Signal</keyword>
<dbReference type="GO" id="GO:0005886">
    <property type="term" value="C:plasma membrane"/>
    <property type="evidence" value="ECO:0007669"/>
    <property type="project" value="UniProtKB-SubCell"/>
</dbReference>
<protein>
    <recommendedName>
        <fullName evidence="19">Uromodulin</fullName>
    </recommendedName>
</protein>
<dbReference type="Ensembl" id="ENSLLET00000021542.1">
    <property type="protein sequence ID" value="ENSLLEP00000020732.1"/>
    <property type="gene ID" value="ENSLLEG00000012901.1"/>
</dbReference>
<dbReference type="InterPro" id="IPR049883">
    <property type="entry name" value="NOTCH1_EGF-like"/>
</dbReference>
<dbReference type="PROSITE" id="PS00010">
    <property type="entry name" value="ASX_HYDROXYL"/>
    <property type="match status" value="2"/>
</dbReference>
<feature type="domain" description="EGF-like" evidence="15">
    <location>
        <begin position="68"/>
        <end position="107"/>
    </location>
</feature>
<evidence type="ECO:0000256" key="11">
    <source>
        <dbReference type="ARBA" id="ARBA00023157"/>
    </source>
</evidence>
<dbReference type="OrthoDB" id="2015116at2759"/>
<dbReference type="InterPro" id="IPR057774">
    <property type="entry name" value="D8C_UMOD/GP2/OIT3-like"/>
</dbReference>
<dbReference type="InterPro" id="IPR055355">
    <property type="entry name" value="ZP-C"/>
</dbReference>
<dbReference type="FunFam" id="2.10.25.10:FF:000038">
    <property type="entry name" value="Fibrillin 2"/>
    <property type="match status" value="2"/>
</dbReference>
<feature type="domain" description="ZP" evidence="16">
    <location>
        <begin position="288"/>
        <end position="540"/>
    </location>
</feature>
<comment type="subcellular location">
    <subcellularLocation>
        <location evidence="2">Cell membrane</location>
        <topology evidence="2">Lipid-anchor</topology>
        <topology evidence="2">GPI-anchor</topology>
    </subcellularLocation>
    <subcellularLocation>
        <location evidence="1">Cell projection</location>
        <location evidence="1">Cilium</location>
    </subcellularLocation>
    <subcellularLocation>
        <location evidence="3">Secreted</location>
    </subcellularLocation>
</comment>
<dbReference type="GO" id="GO:0005929">
    <property type="term" value="C:cilium"/>
    <property type="evidence" value="ECO:0007669"/>
    <property type="project" value="UniProtKB-SubCell"/>
</dbReference>
<dbReference type="GO" id="GO:0098552">
    <property type="term" value="C:side of membrane"/>
    <property type="evidence" value="ECO:0007669"/>
    <property type="project" value="UniProtKB-KW"/>
</dbReference>
<dbReference type="InterPro" id="IPR048290">
    <property type="entry name" value="ZP_chr"/>
</dbReference>
<reference evidence="17" key="1">
    <citation type="submission" date="2025-08" db="UniProtKB">
        <authorList>
            <consortium name="Ensembl"/>
        </authorList>
    </citation>
    <scope>IDENTIFICATION</scope>
</reference>
<dbReference type="Pfam" id="PF12947">
    <property type="entry name" value="EGF_3"/>
    <property type="match status" value="1"/>
</dbReference>
<evidence type="ECO:0000313" key="18">
    <source>
        <dbReference type="Proteomes" id="UP000694569"/>
    </source>
</evidence>
<dbReference type="PROSITE" id="PS51034">
    <property type="entry name" value="ZP_2"/>
    <property type="match status" value="1"/>
</dbReference>
<dbReference type="Gene3D" id="2.60.40.4100">
    <property type="entry name" value="Zona pellucida, ZP-C domain"/>
    <property type="match status" value="1"/>
</dbReference>
<dbReference type="InterPro" id="IPR009030">
    <property type="entry name" value="Growth_fac_rcpt_cys_sf"/>
</dbReference>
<evidence type="ECO:0000256" key="8">
    <source>
        <dbReference type="ARBA" id="ARBA00022729"/>
    </source>
</evidence>
<dbReference type="GO" id="GO:0005509">
    <property type="term" value="F:calcium ion binding"/>
    <property type="evidence" value="ECO:0007669"/>
    <property type="project" value="InterPro"/>
</dbReference>
<dbReference type="InterPro" id="IPR024731">
    <property type="entry name" value="NELL2-like_EGF"/>
</dbReference>
<evidence type="ECO:0000256" key="1">
    <source>
        <dbReference type="ARBA" id="ARBA00004138"/>
    </source>
</evidence>
<name>A0A8C5PG69_9ANUR</name>
<sequence>VCDKSSGSLSCTCKDGFIGDGFTCSDIDECAYTWANNCPMGTCENTFGSYTCRCPSGYYVTAEKTCDDVDECSNPELNECHPTATCTNSAGSYACVCPPGIYGDGFSCDVDKCSKNVCGLGMECFQFSDYTKCSDPCSNYTVVNEPWRGSTEAGLSDLHCDSNKYGWYRFEGSGGIRMPETCKPIFSCGTHAPLWLNGLHPKLNEGIVNHTACAHWAGDCCKWSKDVQIKLCPGGYHVYKFSGTPLCEMTYCTDPRGLFSFMKCKPPTNDYFLYFLFEEVADIHTKLTCGKLDMRATFQKCQFNDLNIKTIHLTNSSCFNVLEDIPTNTYVIVSPLRSNTCGTQLIKNSTHANYKSTLHIELEPDSIITRLDELNIFMSCVYKLDLIASLNTALRPIIGSVNISLGGTGQFTAYMALYKDSGYTQLYEGSQVDISVKSILYIGVFIDDGGPSHYVLVLRNCYATPTENPEHTVKYYIIKDSCANTQDSTITVKENGVSMKALFSVQMFKFVGDYDRVYLHCQMSLCDAMDSSCTPVKSFSLYFRLNIITSDSASELIAEDVPLLYSA</sequence>